<dbReference type="PRINTS" id="PR00990">
    <property type="entry name" value="RIBOKINASE"/>
</dbReference>
<name>A0A0A5GC24_9BACI</name>
<keyword evidence="2 6" id="KW-0808">Transferase</keyword>
<evidence type="ECO:0000313" key="9">
    <source>
        <dbReference type="Proteomes" id="UP000030403"/>
    </source>
</evidence>
<keyword evidence="9" id="KW-1185">Reference proteome</keyword>
<dbReference type="Gene3D" id="3.40.1190.20">
    <property type="match status" value="1"/>
</dbReference>
<evidence type="ECO:0000256" key="6">
    <source>
        <dbReference type="RuleBase" id="RU003704"/>
    </source>
</evidence>
<dbReference type="PROSITE" id="PS00584">
    <property type="entry name" value="PFKB_KINASES_2"/>
    <property type="match status" value="1"/>
</dbReference>
<accession>A0A0A5GC24</accession>
<dbReference type="STRING" id="1385511.GCA_000425225_01205"/>
<proteinExistence type="inferred from homology"/>
<evidence type="ECO:0000256" key="1">
    <source>
        <dbReference type="ARBA" id="ARBA00010688"/>
    </source>
</evidence>
<dbReference type="AlphaFoldDB" id="A0A0A5GC24"/>
<dbReference type="NCBIfam" id="NF006957">
    <property type="entry name" value="PRK09434.1"/>
    <property type="match status" value="1"/>
</dbReference>
<evidence type="ECO:0000259" key="7">
    <source>
        <dbReference type="Pfam" id="PF00294"/>
    </source>
</evidence>
<feature type="domain" description="Carbohydrate kinase PfkB" evidence="7">
    <location>
        <begin position="5"/>
        <end position="306"/>
    </location>
</feature>
<evidence type="ECO:0000256" key="3">
    <source>
        <dbReference type="ARBA" id="ARBA00022741"/>
    </source>
</evidence>
<dbReference type="OrthoDB" id="9813569at2"/>
<dbReference type="eggNOG" id="COG0524">
    <property type="taxonomic scope" value="Bacteria"/>
</dbReference>
<evidence type="ECO:0000256" key="2">
    <source>
        <dbReference type="ARBA" id="ARBA00022679"/>
    </source>
</evidence>
<sequence length="318" mass="34627">MTKGIITLGEALIDFIPTDHTNMTYQKNPGGAPANVAVGAARLGAKSTFLSKVGQDVLGRFLKETLTNYGVETSNMSFSDDANTNIVFVTLDENGERSFEFYVNPSADQKLSKSDIHEDVFAEHNVFHFGSISLIKEPARSATMYAVEQARKAGVMVSYDPNLRMSLWDSEEQAREQMVSVFNQVDVLKISEEELEFITGEHSIEKGIEKLKEQYNIPLIFVTLGAEGSYVFTEHGSAQVDALQVEAVDTTGAGDAFVSGILYQLSERSGDILSISVEDAVYMARFASVSGGLAASSKGAMTALPDRQHVKNILENGQ</sequence>
<gene>
    <name evidence="8" type="ORF">N783_05460</name>
</gene>
<evidence type="ECO:0000256" key="4">
    <source>
        <dbReference type="ARBA" id="ARBA00022777"/>
    </source>
</evidence>
<comment type="similarity">
    <text evidence="1 6">Belongs to the carbohydrate kinase PfkB family.</text>
</comment>
<dbReference type="InterPro" id="IPR002139">
    <property type="entry name" value="Ribo/fructo_kinase"/>
</dbReference>
<dbReference type="GO" id="GO:0006000">
    <property type="term" value="P:fructose metabolic process"/>
    <property type="evidence" value="ECO:0007669"/>
    <property type="project" value="UniProtKB-ARBA"/>
</dbReference>
<dbReference type="GO" id="GO:0005524">
    <property type="term" value="F:ATP binding"/>
    <property type="evidence" value="ECO:0007669"/>
    <property type="project" value="UniProtKB-KW"/>
</dbReference>
<comment type="caution">
    <text evidence="8">The sequence shown here is derived from an EMBL/GenBank/DDBJ whole genome shotgun (WGS) entry which is preliminary data.</text>
</comment>
<keyword evidence="5" id="KW-0067">ATP-binding</keyword>
<dbReference type="Proteomes" id="UP000030403">
    <property type="component" value="Unassembled WGS sequence"/>
</dbReference>
<dbReference type="Pfam" id="PF00294">
    <property type="entry name" value="PfkB"/>
    <property type="match status" value="1"/>
</dbReference>
<organism evidence="8 9">
    <name type="scientific">Pontibacillus marinus BH030004 = DSM 16465</name>
    <dbReference type="NCBI Taxonomy" id="1385511"/>
    <lineage>
        <taxon>Bacteria</taxon>
        <taxon>Bacillati</taxon>
        <taxon>Bacillota</taxon>
        <taxon>Bacilli</taxon>
        <taxon>Bacillales</taxon>
        <taxon>Bacillaceae</taxon>
        <taxon>Pontibacillus</taxon>
    </lineage>
</organism>
<dbReference type="InterPro" id="IPR029056">
    <property type="entry name" value="Ribokinase-like"/>
</dbReference>
<dbReference type="InterPro" id="IPR050306">
    <property type="entry name" value="PfkB_Carbo_kinase"/>
</dbReference>
<dbReference type="PANTHER" id="PTHR43085">
    <property type="entry name" value="HEXOKINASE FAMILY MEMBER"/>
    <property type="match status" value="1"/>
</dbReference>
<reference evidence="8 9" key="1">
    <citation type="submission" date="2013-08" db="EMBL/GenBank/DDBJ databases">
        <authorList>
            <person name="Huang J."/>
            <person name="Wang G."/>
        </authorList>
    </citation>
    <scope>NUCLEOTIDE SEQUENCE [LARGE SCALE GENOMIC DNA]</scope>
    <source>
        <strain evidence="8 9">BH030004</strain>
    </source>
</reference>
<dbReference type="GO" id="GO:0008865">
    <property type="term" value="F:fructokinase activity"/>
    <property type="evidence" value="ECO:0007669"/>
    <property type="project" value="UniProtKB-ARBA"/>
</dbReference>
<evidence type="ECO:0000313" key="8">
    <source>
        <dbReference type="EMBL" id="KGX89549.1"/>
    </source>
</evidence>
<evidence type="ECO:0000256" key="5">
    <source>
        <dbReference type="ARBA" id="ARBA00022840"/>
    </source>
</evidence>
<dbReference type="EMBL" id="AVPF01000014">
    <property type="protein sequence ID" value="KGX89549.1"/>
    <property type="molecule type" value="Genomic_DNA"/>
</dbReference>
<dbReference type="RefSeq" id="WP_027445562.1">
    <property type="nucleotide sequence ID" value="NZ_AULJ01000012.1"/>
</dbReference>
<dbReference type="InterPro" id="IPR002173">
    <property type="entry name" value="Carboh/pur_kinase_PfkB_CS"/>
</dbReference>
<keyword evidence="4 6" id="KW-0418">Kinase</keyword>
<keyword evidence="3" id="KW-0547">Nucleotide-binding</keyword>
<dbReference type="CDD" id="cd01167">
    <property type="entry name" value="bac_FRK"/>
    <property type="match status" value="1"/>
</dbReference>
<dbReference type="SUPFAM" id="SSF53613">
    <property type="entry name" value="Ribokinase-like"/>
    <property type="match status" value="1"/>
</dbReference>
<dbReference type="PANTHER" id="PTHR43085:SF1">
    <property type="entry name" value="PSEUDOURIDINE KINASE-RELATED"/>
    <property type="match status" value="1"/>
</dbReference>
<protein>
    <submittedName>
        <fullName evidence="8">Fructokinase</fullName>
    </submittedName>
</protein>
<dbReference type="InterPro" id="IPR011611">
    <property type="entry name" value="PfkB_dom"/>
</dbReference>